<dbReference type="Pfam" id="PF03412">
    <property type="entry name" value="Peptidase_C39"/>
    <property type="match status" value="1"/>
</dbReference>
<evidence type="ECO:0000256" key="1">
    <source>
        <dbReference type="SAM" id="SignalP"/>
    </source>
</evidence>
<dbReference type="Proteomes" id="UP000490535">
    <property type="component" value="Unassembled WGS sequence"/>
</dbReference>
<dbReference type="Gene3D" id="3.90.70.10">
    <property type="entry name" value="Cysteine proteinases"/>
    <property type="match status" value="1"/>
</dbReference>
<dbReference type="PROSITE" id="PS50990">
    <property type="entry name" value="PEPTIDASE_C39"/>
    <property type="match status" value="1"/>
</dbReference>
<sequence length="209" mass="23770">MKNKLLFLLAFVFLTNIQASPIYLNQYHSEIKITSWKELRDKNIVKQNLDYSCGSAAIATILNSYYQKNITEEQVLRVIDKGDFMASFDDMQRALKHFGFESKGYAVSLDTLQTLKVPVIAYIKHRNSDHFTVISGINKNFVRIADSSLGQRILTTTQFKKMLETSPNNELKGKILVVFPAGKNTNTDFFTNKVKQPTTLAVRVLASQH</sequence>
<dbReference type="GO" id="GO:0016020">
    <property type="term" value="C:membrane"/>
    <property type="evidence" value="ECO:0007669"/>
    <property type="project" value="InterPro"/>
</dbReference>
<accession>A0A833P9Y2</accession>
<organism evidence="3 4">
    <name type="scientific">Acinetobacter bereziniae</name>
    <name type="common">Acinetobacter genomosp. 10</name>
    <dbReference type="NCBI Taxonomy" id="106648"/>
    <lineage>
        <taxon>Bacteria</taxon>
        <taxon>Pseudomonadati</taxon>
        <taxon>Pseudomonadota</taxon>
        <taxon>Gammaproteobacteria</taxon>
        <taxon>Moraxellales</taxon>
        <taxon>Moraxellaceae</taxon>
        <taxon>Acinetobacter</taxon>
    </lineage>
</organism>
<dbReference type="GO" id="GO:0006508">
    <property type="term" value="P:proteolysis"/>
    <property type="evidence" value="ECO:0007669"/>
    <property type="project" value="InterPro"/>
</dbReference>
<reference evidence="4" key="1">
    <citation type="journal article" date="2020" name="MBio">
        <title>Horizontal gene transfer to a defensive symbiont with a reduced genome amongst a multipartite beetle microbiome.</title>
        <authorList>
            <person name="Waterworth S.C."/>
            <person name="Florez L.V."/>
            <person name="Rees E.R."/>
            <person name="Hertweck C."/>
            <person name="Kaltenpoth M."/>
            <person name="Kwan J.C."/>
        </authorList>
    </citation>
    <scope>NUCLEOTIDE SEQUENCE [LARGE SCALE GENOMIC DNA]</scope>
</reference>
<name>A0A833P9Y2_ACIBZ</name>
<dbReference type="GO" id="GO:0005524">
    <property type="term" value="F:ATP binding"/>
    <property type="evidence" value="ECO:0007669"/>
    <property type="project" value="InterPro"/>
</dbReference>
<protein>
    <recommendedName>
        <fullName evidence="2">Peptidase C39 domain-containing protein</fullName>
    </recommendedName>
</protein>
<feature type="signal peptide" evidence="1">
    <location>
        <begin position="1"/>
        <end position="19"/>
    </location>
</feature>
<evidence type="ECO:0000259" key="2">
    <source>
        <dbReference type="PROSITE" id="PS50990"/>
    </source>
</evidence>
<dbReference type="InterPro" id="IPR005074">
    <property type="entry name" value="Peptidase_C39"/>
</dbReference>
<dbReference type="CDD" id="cd02423">
    <property type="entry name" value="Peptidase_C39G"/>
    <property type="match status" value="1"/>
</dbReference>
<evidence type="ECO:0000313" key="3">
    <source>
        <dbReference type="EMBL" id="KAF1013658.1"/>
    </source>
</evidence>
<dbReference type="EMBL" id="WNDP01000238">
    <property type="protein sequence ID" value="KAF1013658.1"/>
    <property type="molecule type" value="Genomic_DNA"/>
</dbReference>
<dbReference type="AlphaFoldDB" id="A0A833P9Y2"/>
<keyword evidence="1" id="KW-0732">Signal</keyword>
<comment type="caution">
    <text evidence="3">The sequence shown here is derived from an EMBL/GenBank/DDBJ whole genome shotgun (WGS) entry which is preliminary data.</text>
</comment>
<proteinExistence type="predicted"/>
<feature type="chain" id="PRO_5032540142" description="Peptidase C39 domain-containing protein" evidence="1">
    <location>
        <begin position="20"/>
        <end position="209"/>
    </location>
</feature>
<gene>
    <name evidence="3" type="ORF">GAK29_04702</name>
</gene>
<evidence type="ECO:0000313" key="4">
    <source>
        <dbReference type="Proteomes" id="UP000490535"/>
    </source>
</evidence>
<feature type="domain" description="Peptidase C39" evidence="2">
    <location>
        <begin position="47"/>
        <end position="170"/>
    </location>
</feature>
<dbReference type="GO" id="GO:0008233">
    <property type="term" value="F:peptidase activity"/>
    <property type="evidence" value="ECO:0007669"/>
    <property type="project" value="InterPro"/>
</dbReference>